<sequence>MHEQLFAGFDGAEAHRDKQDELLSPDELTFGLGLDIEGRRSGRKNESSASVARHEHYRMNSFKKSSLGSNPPTNTPSPINTLSYNAPVIKLETLSSLEEFSGSNTRSESGVSLTGLERSSSQSQRKRNLSSRNSASWLGPHPPNSTLSTRNSSQSYDYPLRLSPSLSSFDDDLVNQYKSIKHLRHKLNVSVGKIDVYHANLDETIDNNKHHR</sequence>
<reference evidence="1" key="1">
    <citation type="submission" date="2023-04" db="EMBL/GenBank/DDBJ databases">
        <title>Ambrosiozyma monospora NBRC 10751.</title>
        <authorList>
            <person name="Ichikawa N."/>
            <person name="Sato H."/>
            <person name="Tonouchi N."/>
        </authorList>
    </citation>
    <scope>NUCLEOTIDE SEQUENCE</scope>
    <source>
        <strain evidence="1">NBRC 10751</strain>
    </source>
</reference>
<protein>
    <submittedName>
        <fullName evidence="1">Unnamed protein product</fullName>
    </submittedName>
</protein>
<organism evidence="1 2">
    <name type="scientific">Ambrosiozyma monospora</name>
    <name type="common">Yeast</name>
    <name type="synonym">Endomycopsis monosporus</name>
    <dbReference type="NCBI Taxonomy" id="43982"/>
    <lineage>
        <taxon>Eukaryota</taxon>
        <taxon>Fungi</taxon>
        <taxon>Dikarya</taxon>
        <taxon>Ascomycota</taxon>
        <taxon>Saccharomycotina</taxon>
        <taxon>Pichiomycetes</taxon>
        <taxon>Pichiales</taxon>
        <taxon>Pichiaceae</taxon>
        <taxon>Ambrosiozyma</taxon>
    </lineage>
</organism>
<dbReference type="Proteomes" id="UP001165064">
    <property type="component" value="Unassembled WGS sequence"/>
</dbReference>
<proteinExistence type="predicted"/>
<evidence type="ECO:0000313" key="1">
    <source>
        <dbReference type="EMBL" id="GMF06153.1"/>
    </source>
</evidence>
<evidence type="ECO:0000313" key="2">
    <source>
        <dbReference type="Proteomes" id="UP001165064"/>
    </source>
</evidence>
<accession>A0ACB5UBD5</accession>
<name>A0ACB5UBD5_AMBMO</name>
<dbReference type="EMBL" id="BSXS01014906">
    <property type="protein sequence ID" value="GMF06153.1"/>
    <property type="molecule type" value="Genomic_DNA"/>
</dbReference>
<keyword evidence="2" id="KW-1185">Reference proteome</keyword>
<gene>
    <name evidence="1" type="ORF">Amon02_001258300</name>
</gene>
<comment type="caution">
    <text evidence="1">The sequence shown here is derived from an EMBL/GenBank/DDBJ whole genome shotgun (WGS) entry which is preliminary data.</text>
</comment>